<dbReference type="EMBL" id="JRMP02000054">
    <property type="protein sequence ID" value="TLD91253.1"/>
    <property type="molecule type" value="Genomic_DNA"/>
</dbReference>
<evidence type="ECO:0000313" key="4">
    <source>
        <dbReference type="Proteomes" id="UP000029714"/>
    </source>
</evidence>
<reference evidence="3" key="3">
    <citation type="submission" date="2018-04" db="EMBL/GenBank/DDBJ databases">
        <authorList>
            <person name="Sheh A."/>
            <person name="Shen Z."/>
            <person name="Mannion A.J."/>
            <person name="Fox J.G."/>
        </authorList>
    </citation>
    <scope>NUCLEOTIDE SEQUENCE</scope>
    <source>
        <strain evidence="3">MIT 97-6194</strain>
    </source>
</reference>
<evidence type="ECO:0000313" key="5">
    <source>
        <dbReference type="Proteomes" id="UP000477070"/>
    </source>
</evidence>
<keyword evidence="4" id="KW-1185">Reference proteome</keyword>
<evidence type="ECO:0000313" key="2">
    <source>
        <dbReference type="EMBL" id="MWV70212.1"/>
    </source>
</evidence>
<dbReference type="Proteomes" id="UP000029714">
    <property type="component" value="Unassembled WGS sequence"/>
</dbReference>
<comment type="caution">
    <text evidence="3">The sequence shown here is derived from an EMBL/GenBank/DDBJ whole genome shotgun (WGS) entry which is preliminary data.</text>
</comment>
<dbReference type="RefSeq" id="WP_034569345.1">
    <property type="nucleotide sequence ID" value="NZ_JRMP02000054.1"/>
</dbReference>
<dbReference type="Proteomes" id="UP000477070">
    <property type="component" value="Unassembled WGS sequence"/>
</dbReference>
<organism evidence="3 4">
    <name type="scientific">Helicobacter saguini</name>
    <dbReference type="NCBI Taxonomy" id="1548018"/>
    <lineage>
        <taxon>Bacteria</taxon>
        <taxon>Pseudomonadati</taxon>
        <taxon>Campylobacterota</taxon>
        <taxon>Epsilonproteobacteria</taxon>
        <taxon>Campylobacterales</taxon>
        <taxon>Helicobacteraceae</taxon>
        <taxon>Helicobacter</taxon>
    </lineage>
</organism>
<gene>
    <name evidence="1" type="ORF">DCO61_07920</name>
    <name evidence="2" type="ORF">DCO61_09420</name>
    <name evidence="3" type="ORF">LS64_012135</name>
</gene>
<evidence type="ECO:0000313" key="1">
    <source>
        <dbReference type="EMBL" id="MWV69928.1"/>
    </source>
</evidence>
<protein>
    <submittedName>
        <fullName evidence="3">Uncharacterized protein</fullName>
    </submittedName>
</protein>
<proteinExistence type="predicted"/>
<reference evidence="3 4" key="2">
    <citation type="journal article" date="2016" name="Infect. Immun.">
        <title>Helicobacter saguini, a Novel Helicobacter Isolated from Cotton-Top Tamarins with Ulcerative Colitis, Has Proinflammatory Properties and Induces Typhlocolitis and Dysplasia in Gnotobiotic IL-10-/- Mice.</title>
        <authorList>
            <person name="Shen Z."/>
            <person name="Mannion A."/>
            <person name="Whary M.T."/>
            <person name="Muthupalani S."/>
            <person name="Sheh A."/>
            <person name="Feng Y."/>
            <person name="Gong G."/>
            <person name="Vandamme P."/>
            <person name="Holcombe H.R."/>
            <person name="Paster B.J."/>
            <person name="Fox J.G."/>
        </authorList>
    </citation>
    <scope>NUCLEOTIDE SEQUENCE [LARGE SCALE GENOMIC DNA]</scope>
    <source>
        <strain evidence="3 4">MIT 97-6194</strain>
    </source>
</reference>
<dbReference type="EMBL" id="QBIU01000002">
    <property type="protein sequence ID" value="MWV70212.1"/>
    <property type="molecule type" value="Genomic_DNA"/>
</dbReference>
<accession>A0A099BGQ7</accession>
<dbReference type="AlphaFoldDB" id="A0A099BGQ7"/>
<evidence type="ECO:0000313" key="3">
    <source>
        <dbReference type="EMBL" id="TLD91253.1"/>
    </source>
</evidence>
<dbReference type="STRING" id="1548018.LS64_00860"/>
<name>A0A099BGQ7_9HELI</name>
<reference evidence="1 5" key="4">
    <citation type="submission" date="2019-12" db="EMBL/GenBank/DDBJ databases">
        <title>Multi-Generational Helicobacter saguini Isolates.</title>
        <authorList>
            <person name="Mannion A."/>
            <person name="Shen Z."/>
            <person name="Fox J.G."/>
        </authorList>
    </citation>
    <scope>NUCLEOTIDE SEQUENCE [LARGE SCALE GENOMIC DNA]</scope>
    <source>
        <strain evidence="1">16-048</strain>
        <strain evidence="5">16-048 (F4)</strain>
    </source>
</reference>
<dbReference type="EMBL" id="QBIU01000001">
    <property type="protein sequence ID" value="MWV69928.1"/>
    <property type="molecule type" value="Genomic_DNA"/>
</dbReference>
<sequence>MSFKDLKSNDRIEITPIDIESFVNVDSASKNKGGRPKVSQSEARNHKISINFKESEFVMLKERAIDSGIDNVSIFIRQIVIKYLRES</sequence>
<reference evidence="3 4" key="1">
    <citation type="journal article" date="2014" name="Genome Announc.">
        <title>Draft genome sequences of eight enterohepatic helicobacter species isolated from both laboratory and wild rodents.</title>
        <authorList>
            <person name="Sheh A."/>
            <person name="Shen Z."/>
            <person name="Fox J.G."/>
        </authorList>
    </citation>
    <scope>NUCLEOTIDE SEQUENCE [LARGE SCALE GENOMIC DNA]</scope>
    <source>
        <strain evidence="3 4">MIT 97-6194</strain>
    </source>
</reference>